<organism evidence="2 3">
    <name type="scientific">Anaerovibrio slackiae</name>
    <dbReference type="NCBI Taxonomy" id="2652309"/>
    <lineage>
        <taxon>Bacteria</taxon>
        <taxon>Bacillati</taxon>
        <taxon>Bacillota</taxon>
        <taxon>Negativicutes</taxon>
        <taxon>Selenomonadales</taxon>
        <taxon>Selenomonadaceae</taxon>
        <taxon>Anaerovibrio</taxon>
    </lineage>
</organism>
<name>A0A6I2UMG8_9FIRM</name>
<comment type="caution">
    <text evidence="2">The sequence shown here is derived from an EMBL/GenBank/DDBJ whole genome shotgun (WGS) entry which is preliminary data.</text>
</comment>
<dbReference type="EMBL" id="VUNR01000043">
    <property type="protein sequence ID" value="MSU09956.1"/>
    <property type="molecule type" value="Genomic_DNA"/>
</dbReference>
<keyword evidence="3" id="KW-1185">Reference proteome</keyword>
<evidence type="ECO:0000313" key="2">
    <source>
        <dbReference type="EMBL" id="MSU09956.1"/>
    </source>
</evidence>
<reference evidence="2 3" key="1">
    <citation type="submission" date="2019-08" db="EMBL/GenBank/DDBJ databases">
        <title>In-depth cultivation of the pig gut microbiome towards novel bacterial diversity and tailored functional studies.</title>
        <authorList>
            <person name="Wylensek D."/>
            <person name="Hitch T.C.A."/>
            <person name="Clavel T."/>
        </authorList>
    </citation>
    <scope>NUCLEOTIDE SEQUENCE [LARGE SCALE GENOMIC DNA]</scope>
    <source>
        <strain evidence="2 3">WCA-693-APC-5D-A</strain>
    </source>
</reference>
<dbReference type="InterPro" id="IPR007607">
    <property type="entry name" value="BacA/B"/>
</dbReference>
<dbReference type="AlphaFoldDB" id="A0A6I2UMG8"/>
<dbReference type="GeneID" id="96779918"/>
<dbReference type="PANTHER" id="PTHR35024:SF4">
    <property type="entry name" value="POLYMER-FORMING CYTOSKELETAL PROTEIN"/>
    <property type="match status" value="1"/>
</dbReference>
<evidence type="ECO:0000313" key="3">
    <source>
        <dbReference type="Proteomes" id="UP000433181"/>
    </source>
</evidence>
<dbReference type="PANTHER" id="PTHR35024">
    <property type="entry name" value="HYPOTHETICAL CYTOSOLIC PROTEIN"/>
    <property type="match status" value="1"/>
</dbReference>
<accession>A0A6I2UMG8</accession>
<comment type="similarity">
    <text evidence="1">Belongs to the bactofilin family.</text>
</comment>
<dbReference type="Proteomes" id="UP000433181">
    <property type="component" value="Unassembled WGS sequence"/>
</dbReference>
<gene>
    <name evidence="2" type="ORF">FYJ84_13370</name>
</gene>
<evidence type="ECO:0000256" key="1">
    <source>
        <dbReference type="ARBA" id="ARBA00044755"/>
    </source>
</evidence>
<proteinExistence type="inferred from homology"/>
<protein>
    <submittedName>
        <fullName evidence="2">Polymer-forming cytoskeletal protein</fullName>
    </submittedName>
</protein>
<dbReference type="RefSeq" id="WP_154408121.1">
    <property type="nucleotide sequence ID" value="NZ_JAQXJM010000069.1"/>
</dbReference>
<sequence>MFGSIRKQVDETISHDIETIIGKNTIIKGEISGTGNLRVDGTVEGGISSEGCVVIGEAGTVNGDIRANTLNVSGQVNGNADISDNLSIAASGQLIGDVKVGSFNIAQGGVFKGRSEMTTRTRSESVDD</sequence>
<dbReference type="Pfam" id="PF04519">
    <property type="entry name" value="Bactofilin"/>
    <property type="match status" value="1"/>
</dbReference>